<dbReference type="PANTHER" id="PTHR33472:SF28">
    <property type="entry name" value="BROMO AND FHA DOMAIN-CONTAINING PROTEIN DDB_G0267958"/>
    <property type="match status" value="1"/>
</dbReference>
<feature type="compositionally biased region" description="Low complexity" evidence="1">
    <location>
        <begin position="146"/>
        <end position="158"/>
    </location>
</feature>
<evidence type="ECO:0000313" key="3">
    <source>
        <dbReference type="WBParaSite" id="Csp11.Scaffold630.g17122.t1"/>
    </source>
</evidence>
<feature type="region of interest" description="Disordered" evidence="1">
    <location>
        <begin position="455"/>
        <end position="508"/>
    </location>
</feature>
<reference evidence="3" key="1">
    <citation type="submission" date="2016-11" db="UniProtKB">
        <authorList>
            <consortium name="WormBaseParasite"/>
        </authorList>
    </citation>
    <scope>IDENTIFICATION</scope>
</reference>
<name>A0A1I7ULD7_9PELO</name>
<dbReference type="AlphaFoldDB" id="A0A1I7ULD7"/>
<proteinExistence type="predicted"/>
<evidence type="ECO:0000313" key="2">
    <source>
        <dbReference type="Proteomes" id="UP000095282"/>
    </source>
</evidence>
<feature type="region of interest" description="Disordered" evidence="1">
    <location>
        <begin position="70"/>
        <end position="194"/>
    </location>
</feature>
<keyword evidence="2" id="KW-1185">Reference proteome</keyword>
<feature type="compositionally biased region" description="Polar residues" evidence="1">
    <location>
        <begin position="172"/>
        <end position="181"/>
    </location>
</feature>
<organism evidence="2 3">
    <name type="scientific">Caenorhabditis tropicalis</name>
    <dbReference type="NCBI Taxonomy" id="1561998"/>
    <lineage>
        <taxon>Eukaryota</taxon>
        <taxon>Metazoa</taxon>
        <taxon>Ecdysozoa</taxon>
        <taxon>Nematoda</taxon>
        <taxon>Chromadorea</taxon>
        <taxon>Rhabditida</taxon>
        <taxon>Rhabditina</taxon>
        <taxon>Rhabditomorpha</taxon>
        <taxon>Rhabditoidea</taxon>
        <taxon>Rhabditidae</taxon>
        <taxon>Peloderinae</taxon>
        <taxon>Caenorhabditis</taxon>
    </lineage>
</organism>
<feature type="region of interest" description="Disordered" evidence="1">
    <location>
        <begin position="1"/>
        <end position="58"/>
    </location>
</feature>
<accession>A0A1I7ULD7</accession>
<dbReference type="eggNOG" id="KOG3924">
    <property type="taxonomic scope" value="Eukaryota"/>
</dbReference>
<dbReference type="Proteomes" id="UP000095282">
    <property type="component" value="Unplaced"/>
</dbReference>
<feature type="compositionally biased region" description="Low complexity" evidence="1">
    <location>
        <begin position="11"/>
        <end position="39"/>
    </location>
</feature>
<protein>
    <submittedName>
        <fullName evidence="3">CCHC-type domain-containing protein</fullName>
    </submittedName>
</protein>
<feature type="compositionally biased region" description="Polar residues" evidence="1">
    <location>
        <begin position="40"/>
        <end position="51"/>
    </location>
</feature>
<sequence>MEPHSKKTKEVSISASSSDNIHSVDSTSTSDSNNMASTSGALTQIQQSEPTHSSDDDIYFGRTTRLMWKAQTEQAAASHHSPKWNEPDTDYAPPMKKVKKEKNRDAGELPNISSVKDSAKKKKSLPASKPVKTPKSSKHAPEATTSHRSSASSSASHSLPSQPKATAPPPLASSQQQTVQKPNKAEDPIEPDLISGAQLDAKTLGALHTIREAATTSAQAAAIQDAINSVLSQSAPSPSQPNTVLPSIPYPPTQSLPAPVAVYPPAPVAPPPPPQPNVMPPNSELVAEQRHTFMIPPTDPLYNIIVSYYFGIKQFYNMAKNGDKEIMSKLRMDIEHEKFRRNELTESTQSTNNQIEELLASGVQTLKDRLNKLGMHSVTDVSELLAGSKQIVTQHKGLTTNVAHMENSVALEEQKLMRLGGPGALRCFEEAIMHPSVDIARLSDIVINNRDPNYVPQAFPEDSPIPDLKVSPTSRRPRQQKPRTTTSGNKRGNSAGRKSDGPTEDVEMEIQQFVQHALKVDNAVKEKERKARGNFLAVAERIP</sequence>
<dbReference type="WBParaSite" id="Csp11.Scaffold630.g17122.t1">
    <property type="protein sequence ID" value="Csp11.Scaffold630.g17122.t1"/>
    <property type="gene ID" value="Csp11.Scaffold630.g17122"/>
</dbReference>
<dbReference type="STRING" id="1561998.A0A1I7ULD7"/>
<dbReference type="PANTHER" id="PTHR33472">
    <property type="entry name" value="OS01G0106600 PROTEIN"/>
    <property type="match status" value="1"/>
</dbReference>
<evidence type="ECO:0000256" key="1">
    <source>
        <dbReference type="SAM" id="MobiDB-lite"/>
    </source>
</evidence>
<feature type="compositionally biased region" description="Basic and acidic residues" evidence="1">
    <location>
        <begin position="1"/>
        <end position="10"/>
    </location>
</feature>